<dbReference type="OrthoDB" id="8241168at2"/>
<gene>
    <name evidence="1" type="ORF">QV13_24140</name>
</gene>
<proteinExistence type="predicted"/>
<dbReference type="EMBL" id="MDEO01000036">
    <property type="protein sequence ID" value="OCX12691.1"/>
    <property type="molecule type" value="Genomic_DNA"/>
</dbReference>
<protein>
    <submittedName>
        <fullName evidence="1">Uncharacterized protein</fullName>
    </submittedName>
</protein>
<dbReference type="RefSeq" id="WP_024922449.1">
    <property type="nucleotide sequence ID" value="NZ_MDEO01000036.1"/>
</dbReference>
<organism evidence="1 2">
    <name type="scientific">Mesorhizobium hungaricum</name>
    <dbReference type="NCBI Taxonomy" id="1566387"/>
    <lineage>
        <taxon>Bacteria</taxon>
        <taxon>Pseudomonadati</taxon>
        <taxon>Pseudomonadota</taxon>
        <taxon>Alphaproteobacteria</taxon>
        <taxon>Hyphomicrobiales</taxon>
        <taxon>Phyllobacteriaceae</taxon>
        <taxon>Mesorhizobium</taxon>
    </lineage>
</organism>
<evidence type="ECO:0000313" key="2">
    <source>
        <dbReference type="Proteomes" id="UP000094412"/>
    </source>
</evidence>
<dbReference type="STRING" id="1566387.QV13_24140"/>
<sequence>MQIGMIEGATRILGKSQGYAGLPLRDEMTNCSVGGENTPAMITAWLPTPKELEALNAGAAVHVRLIGTGHPPIMVEVGPVPGEH</sequence>
<comment type="caution">
    <text evidence="1">The sequence shown here is derived from an EMBL/GenBank/DDBJ whole genome shotgun (WGS) entry which is preliminary data.</text>
</comment>
<accession>A0A1C2DD35</accession>
<name>A0A1C2DD35_9HYPH</name>
<dbReference type="Proteomes" id="UP000094412">
    <property type="component" value="Unassembled WGS sequence"/>
</dbReference>
<dbReference type="AlphaFoldDB" id="A0A1C2DD35"/>
<keyword evidence="2" id="KW-1185">Reference proteome</keyword>
<reference evidence="1 2" key="1">
    <citation type="submission" date="2016-08" db="EMBL/GenBank/DDBJ databases">
        <title>Whole genome sequence of Mesorhizobium sp. strain UASWS1009 isolated from industrial sewage.</title>
        <authorList>
            <person name="Crovadore J."/>
            <person name="Calmin G."/>
            <person name="Chablais R."/>
            <person name="Cochard B."/>
            <person name="Lefort F."/>
        </authorList>
    </citation>
    <scope>NUCLEOTIDE SEQUENCE [LARGE SCALE GENOMIC DNA]</scope>
    <source>
        <strain evidence="1 2">UASWS1009</strain>
    </source>
</reference>
<evidence type="ECO:0000313" key="1">
    <source>
        <dbReference type="EMBL" id="OCX12691.1"/>
    </source>
</evidence>